<dbReference type="Proteomes" id="UP000292039">
    <property type="component" value="Unassembled WGS sequence"/>
</dbReference>
<reference evidence="1 2" key="1">
    <citation type="submission" date="2019-02" db="EMBL/GenBank/DDBJ databases">
        <title>Genomic Encyclopedia of Type Strains, Phase IV (KMG-IV): sequencing the most valuable type-strain genomes for metagenomic binning, comparative biology and taxonomic classification.</title>
        <authorList>
            <person name="Goeker M."/>
        </authorList>
    </citation>
    <scope>NUCLEOTIDE SEQUENCE [LARGE SCALE GENOMIC DNA]</scope>
    <source>
        <strain evidence="1 2">DSM 16618</strain>
    </source>
</reference>
<dbReference type="EMBL" id="SGWZ01000004">
    <property type="protein sequence ID" value="RZS67259.1"/>
    <property type="molecule type" value="Genomic_DNA"/>
</dbReference>
<comment type="caution">
    <text evidence="1">The sequence shown here is derived from an EMBL/GenBank/DDBJ whole genome shotgun (WGS) entry which is preliminary data.</text>
</comment>
<proteinExistence type="predicted"/>
<sequence>MHPVRGQTCDQARPGSAIHVTEMPGLDQKTGPGRRQALAARTISCLLARYPALATRHTGLPTPLCQPVLVINRPQARLTRPDIQLAALAGTLAKIGQQAFPGQDIFYFLLAIDA</sequence>
<dbReference type="AlphaFoldDB" id="A0A4Q7MKZ9"/>
<evidence type="ECO:0000313" key="1">
    <source>
        <dbReference type="EMBL" id="RZS67259.1"/>
    </source>
</evidence>
<organism evidence="1 2">
    <name type="scientific">Kerstersia gyiorum</name>
    <dbReference type="NCBI Taxonomy" id="206506"/>
    <lineage>
        <taxon>Bacteria</taxon>
        <taxon>Pseudomonadati</taxon>
        <taxon>Pseudomonadota</taxon>
        <taxon>Betaproteobacteria</taxon>
        <taxon>Burkholderiales</taxon>
        <taxon>Alcaligenaceae</taxon>
        <taxon>Kerstersia</taxon>
    </lineage>
</organism>
<protein>
    <submittedName>
        <fullName evidence="1">Uncharacterized protein</fullName>
    </submittedName>
</protein>
<accession>A0A4Q7MKZ9</accession>
<evidence type="ECO:0000313" key="2">
    <source>
        <dbReference type="Proteomes" id="UP000292039"/>
    </source>
</evidence>
<gene>
    <name evidence="1" type="ORF">EV679_2472</name>
</gene>
<name>A0A4Q7MKZ9_9BURK</name>